<dbReference type="PANTHER" id="PTHR43792">
    <property type="entry name" value="GNAT FAMILY, PUTATIVE (AFU_ORTHOLOGUE AFUA_3G00765)-RELATED-RELATED"/>
    <property type="match status" value="1"/>
</dbReference>
<evidence type="ECO:0000313" key="2">
    <source>
        <dbReference type="EMBL" id="GAA4151538.1"/>
    </source>
</evidence>
<reference evidence="3" key="1">
    <citation type="journal article" date="2019" name="Int. J. Syst. Evol. Microbiol.">
        <title>The Global Catalogue of Microorganisms (GCM) 10K type strain sequencing project: providing services to taxonomists for standard genome sequencing and annotation.</title>
        <authorList>
            <consortium name="The Broad Institute Genomics Platform"/>
            <consortium name="The Broad Institute Genome Sequencing Center for Infectious Disease"/>
            <person name="Wu L."/>
            <person name="Ma J."/>
        </authorList>
    </citation>
    <scope>NUCLEOTIDE SEQUENCE [LARGE SCALE GENOMIC DNA]</scope>
    <source>
        <strain evidence="3">JCM 17316</strain>
    </source>
</reference>
<accession>A0ABP7ZAG1</accession>
<dbReference type="PANTHER" id="PTHR43792:SF1">
    <property type="entry name" value="N-ACETYLTRANSFERASE DOMAIN-CONTAINING PROTEIN"/>
    <property type="match status" value="1"/>
</dbReference>
<proteinExistence type="predicted"/>
<comment type="caution">
    <text evidence="2">The sequence shown here is derived from an EMBL/GenBank/DDBJ whole genome shotgun (WGS) entry which is preliminary data.</text>
</comment>
<dbReference type="EMBL" id="BAABDO010000094">
    <property type="protein sequence ID" value="GAA4151538.1"/>
    <property type="molecule type" value="Genomic_DNA"/>
</dbReference>
<evidence type="ECO:0000313" key="3">
    <source>
        <dbReference type="Proteomes" id="UP001500266"/>
    </source>
</evidence>
<keyword evidence="3" id="KW-1185">Reference proteome</keyword>
<dbReference type="InterPro" id="IPR000182">
    <property type="entry name" value="GNAT_dom"/>
</dbReference>
<dbReference type="RefSeq" id="WP_345023916.1">
    <property type="nucleotide sequence ID" value="NZ_BAABDO010000094.1"/>
</dbReference>
<organism evidence="2 3">
    <name type="scientific">Actinomadura keratinilytica</name>
    <dbReference type="NCBI Taxonomy" id="547461"/>
    <lineage>
        <taxon>Bacteria</taxon>
        <taxon>Bacillati</taxon>
        <taxon>Actinomycetota</taxon>
        <taxon>Actinomycetes</taxon>
        <taxon>Streptosporangiales</taxon>
        <taxon>Thermomonosporaceae</taxon>
        <taxon>Actinomadura</taxon>
    </lineage>
</organism>
<dbReference type="InterPro" id="IPR016181">
    <property type="entry name" value="Acyl_CoA_acyltransferase"/>
</dbReference>
<gene>
    <name evidence="2" type="ORF">GCM10022416_48800</name>
</gene>
<evidence type="ECO:0000259" key="1">
    <source>
        <dbReference type="Pfam" id="PF13302"/>
    </source>
</evidence>
<dbReference type="InterPro" id="IPR051531">
    <property type="entry name" value="N-acetyltransferase"/>
</dbReference>
<protein>
    <recommendedName>
        <fullName evidence="1">N-acetyltransferase domain-containing protein</fullName>
    </recommendedName>
</protein>
<name>A0ABP7ZAG1_9ACTN</name>
<feature type="domain" description="N-acetyltransferase" evidence="1">
    <location>
        <begin position="13"/>
        <end position="154"/>
    </location>
</feature>
<dbReference type="Pfam" id="PF13302">
    <property type="entry name" value="Acetyltransf_3"/>
    <property type="match status" value="1"/>
</dbReference>
<dbReference type="Proteomes" id="UP001500266">
    <property type="component" value="Unassembled WGS sequence"/>
</dbReference>
<sequence>MFGPLTEPLGTSRLLLEPLAAHHAEEMAEALADPRLHRYIGGRPPTAAELRARYARLAAGPAPFHQECWPNWVVRRRRDRRAVGFVQATVRPGPRGSRAAVAWMIGMPYQGFGFATEAARAMVGWLAAHGVTEITAAIHPGNAASATVARRLGLSPAPGTCDGEVIWRSGPLGPA</sequence>
<dbReference type="Gene3D" id="3.40.630.30">
    <property type="match status" value="1"/>
</dbReference>
<dbReference type="SUPFAM" id="SSF55729">
    <property type="entry name" value="Acyl-CoA N-acyltransferases (Nat)"/>
    <property type="match status" value="1"/>
</dbReference>